<dbReference type="EMBL" id="JBCDNA010000001">
    <property type="protein sequence ID" value="MEL4455275.1"/>
    <property type="molecule type" value="Genomic_DNA"/>
</dbReference>
<dbReference type="Proteomes" id="UP001474120">
    <property type="component" value="Unassembled WGS sequence"/>
</dbReference>
<accession>A0ABU9L2N3</accession>
<keyword evidence="1" id="KW-0472">Membrane</keyword>
<keyword evidence="1" id="KW-1133">Transmembrane helix</keyword>
<proteinExistence type="predicted"/>
<sequence length="245" mass="28460">MIKFFRHIRLNLLSEGKTGKPALQAGRYFKYAIGEIILVVIGILIALQINNWNTQRQLNTQEQAILKILKSEFTYNSIELHRNIEKAIRLKKRADSVLILFKVPQDNINPENLKYLTLGLGAYSTYDPSNGALNNLISSGQLNLIKNDSLRIILSKWFGEVQDVKEDEVRIMNYGDTYLEPIRLKFLNYHTDSRFHRNSVALLEDPEFENMVVRMSRGVDYIIKNYESLDLEIENILKLIDQEIE</sequence>
<gene>
    <name evidence="2" type="ORF">AABB81_05170</name>
</gene>
<keyword evidence="1" id="KW-0812">Transmembrane</keyword>
<comment type="caution">
    <text evidence="2">The sequence shown here is derived from an EMBL/GenBank/DDBJ whole genome shotgun (WGS) entry which is preliminary data.</text>
</comment>
<evidence type="ECO:0000256" key="1">
    <source>
        <dbReference type="SAM" id="Phobius"/>
    </source>
</evidence>
<protein>
    <submittedName>
        <fullName evidence="2">DUF6090 family protein</fullName>
    </submittedName>
</protein>
<organism evidence="2 3">
    <name type="scientific">Lutimonas vermicola</name>
    <dbReference type="NCBI Taxonomy" id="414288"/>
    <lineage>
        <taxon>Bacteria</taxon>
        <taxon>Pseudomonadati</taxon>
        <taxon>Bacteroidota</taxon>
        <taxon>Flavobacteriia</taxon>
        <taxon>Flavobacteriales</taxon>
        <taxon>Flavobacteriaceae</taxon>
        <taxon>Lutimonas</taxon>
    </lineage>
</organism>
<evidence type="ECO:0000313" key="3">
    <source>
        <dbReference type="Proteomes" id="UP001474120"/>
    </source>
</evidence>
<name>A0ABU9L2N3_9FLAO</name>
<dbReference type="Pfam" id="PF19578">
    <property type="entry name" value="DUF6090"/>
    <property type="match status" value="1"/>
</dbReference>
<evidence type="ECO:0000313" key="2">
    <source>
        <dbReference type="EMBL" id="MEL4455275.1"/>
    </source>
</evidence>
<dbReference type="RefSeq" id="WP_342159084.1">
    <property type="nucleotide sequence ID" value="NZ_JBCDNA010000001.1"/>
</dbReference>
<reference evidence="2 3" key="1">
    <citation type="submission" date="2024-04" db="EMBL/GenBank/DDBJ databases">
        <title>whole genome sequencing of Lutimonas vermicola strain IMCC1616.</title>
        <authorList>
            <person name="Bae S.S."/>
        </authorList>
    </citation>
    <scope>NUCLEOTIDE SEQUENCE [LARGE SCALE GENOMIC DNA]</scope>
    <source>
        <strain evidence="2 3">IMCC1616</strain>
    </source>
</reference>
<feature type="transmembrane region" description="Helical" evidence="1">
    <location>
        <begin position="28"/>
        <end position="49"/>
    </location>
</feature>
<dbReference type="InterPro" id="IPR045749">
    <property type="entry name" value="DUF6090"/>
</dbReference>
<keyword evidence="3" id="KW-1185">Reference proteome</keyword>